<name>A0A6B0T2T2_9EURY</name>
<proteinExistence type="predicted"/>
<gene>
    <name evidence="1" type="ORF">GRX03_07450</name>
</gene>
<dbReference type="OrthoDB" id="237564at2157"/>
<evidence type="ECO:0000313" key="1">
    <source>
        <dbReference type="EMBL" id="MXR51437.1"/>
    </source>
</evidence>
<evidence type="ECO:0000313" key="2">
    <source>
        <dbReference type="Proteomes" id="UP000466535"/>
    </source>
</evidence>
<comment type="caution">
    <text evidence="1">The sequence shown here is derived from an EMBL/GenBank/DDBJ whole genome shotgun (WGS) entry which is preliminary data.</text>
</comment>
<dbReference type="Proteomes" id="UP000466535">
    <property type="component" value="Unassembled WGS sequence"/>
</dbReference>
<keyword evidence="2" id="KW-1185">Reference proteome</keyword>
<dbReference type="EMBL" id="WUUT01000002">
    <property type="protein sequence ID" value="MXR51437.1"/>
    <property type="molecule type" value="Genomic_DNA"/>
</dbReference>
<accession>A0A6B0T2T2</accession>
<sequence length="47" mass="5433">METFHLYCETCAFEREIDSLEDALEVEIDHKAQHGSAHQVTIERQDG</sequence>
<dbReference type="RefSeq" id="WP_159763567.1">
    <property type="nucleotide sequence ID" value="NZ_WUUT01000002.1"/>
</dbReference>
<organism evidence="1 2">
    <name type="scientific">Halovenus carboxidivorans</name>
    <dbReference type="NCBI Taxonomy" id="2692199"/>
    <lineage>
        <taxon>Archaea</taxon>
        <taxon>Methanobacteriati</taxon>
        <taxon>Methanobacteriota</taxon>
        <taxon>Stenosarchaea group</taxon>
        <taxon>Halobacteria</taxon>
        <taxon>Halobacteriales</taxon>
        <taxon>Haloarculaceae</taxon>
        <taxon>Halovenus</taxon>
    </lineage>
</organism>
<reference evidence="1 2" key="1">
    <citation type="submission" date="2019-12" db="EMBL/GenBank/DDBJ databases">
        <title>Isolation and characterization of three novel carbon monoxide-oxidizing members of Halobacteria from salione crusts and soils.</title>
        <authorList>
            <person name="Myers M.R."/>
            <person name="King G.M."/>
        </authorList>
    </citation>
    <scope>NUCLEOTIDE SEQUENCE [LARGE SCALE GENOMIC DNA]</scope>
    <source>
        <strain evidence="1 2">WSH3</strain>
    </source>
</reference>
<dbReference type="AlphaFoldDB" id="A0A6B0T2T2"/>
<protein>
    <submittedName>
        <fullName evidence="1">Uncharacterized protein</fullName>
    </submittedName>
</protein>